<gene>
    <name evidence="1" type="ORF">MILVUS5_LOCUS35100</name>
</gene>
<keyword evidence="2" id="KW-1185">Reference proteome</keyword>
<name>A0ACB0LRT2_TRIPR</name>
<organism evidence="1 2">
    <name type="scientific">Trifolium pratense</name>
    <name type="common">Red clover</name>
    <dbReference type="NCBI Taxonomy" id="57577"/>
    <lineage>
        <taxon>Eukaryota</taxon>
        <taxon>Viridiplantae</taxon>
        <taxon>Streptophyta</taxon>
        <taxon>Embryophyta</taxon>
        <taxon>Tracheophyta</taxon>
        <taxon>Spermatophyta</taxon>
        <taxon>Magnoliopsida</taxon>
        <taxon>eudicotyledons</taxon>
        <taxon>Gunneridae</taxon>
        <taxon>Pentapetalae</taxon>
        <taxon>rosids</taxon>
        <taxon>fabids</taxon>
        <taxon>Fabales</taxon>
        <taxon>Fabaceae</taxon>
        <taxon>Papilionoideae</taxon>
        <taxon>50 kb inversion clade</taxon>
        <taxon>NPAAA clade</taxon>
        <taxon>Hologalegina</taxon>
        <taxon>IRL clade</taxon>
        <taxon>Trifolieae</taxon>
        <taxon>Trifolium</taxon>
    </lineage>
</organism>
<proteinExistence type="predicted"/>
<sequence>MEEPKAPVAVAATQQTLHTQTPTTRKRPLDSNSNSNSNYFKIRALVRDLRPHFIQVLQTPDYKNCKASHEIRDQLKIVLKVYNDMKADVVSLKQLPQRFKSPEQTQVEKAFARPSVGEDSQTSGTYIIGGSAFGWNFITFSALDSVYYGRTKEQFRLQKKTE</sequence>
<evidence type="ECO:0000313" key="1">
    <source>
        <dbReference type="EMBL" id="CAJ2671213.1"/>
    </source>
</evidence>
<comment type="caution">
    <text evidence="1">The sequence shown here is derived from an EMBL/GenBank/DDBJ whole genome shotgun (WGS) entry which is preliminary data.</text>
</comment>
<reference evidence="1" key="1">
    <citation type="submission" date="2023-10" db="EMBL/GenBank/DDBJ databases">
        <authorList>
            <person name="Rodriguez Cubillos JULIANA M."/>
            <person name="De Vega J."/>
        </authorList>
    </citation>
    <scope>NUCLEOTIDE SEQUENCE</scope>
</reference>
<evidence type="ECO:0000313" key="2">
    <source>
        <dbReference type="Proteomes" id="UP001177021"/>
    </source>
</evidence>
<protein>
    <submittedName>
        <fullName evidence="1">Uncharacterized protein</fullName>
    </submittedName>
</protein>
<dbReference type="Proteomes" id="UP001177021">
    <property type="component" value="Unassembled WGS sequence"/>
</dbReference>
<accession>A0ACB0LRT2</accession>
<dbReference type="EMBL" id="CASHSV030000615">
    <property type="protein sequence ID" value="CAJ2671213.1"/>
    <property type="molecule type" value="Genomic_DNA"/>
</dbReference>